<dbReference type="InterPro" id="IPR013087">
    <property type="entry name" value="Znf_C2H2_type"/>
</dbReference>
<organism evidence="3 4">
    <name type="scientific">Sphaerosporella brunnea</name>
    <dbReference type="NCBI Taxonomy" id="1250544"/>
    <lineage>
        <taxon>Eukaryota</taxon>
        <taxon>Fungi</taxon>
        <taxon>Dikarya</taxon>
        <taxon>Ascomycota</taxon>
        <taxon>Pezizomycotina</taxon>
        <taxon>Pezizomycetes</taxon>
        <taxon>Pezizales</taxon>
        <taxon>Pyronemataceae</taxon>
        <taxon>Sphaerosporella</taxon>
    </lineage>
</organism>
<gene>
    <name evidence="3" type="ORF">FN846DRAFT_1024606</name>
</gene>
<dbReference type="PROSITE" id="PS50157">
    <property type="entry name" value="ZINC_FINGER_C2H2_2"/>
    <property type="match status" value="1"/>
</dbReference>
<evidence type="ECO:0000313" key="4">
    <source>
        <dbReference type="Proteomes" id="UP000326924"/>
    </source>
</evidence>
<keyword evidence="1" id="KW-0863">Zinc-finger</keyword>
<dbReference type="GO" id="GO:0008270">
    <property type="term" value="F:zinc ion binding"/>
    <property type="evidence" value="ECO:0007669"/>
    <property type="project" value="UniProtKB-KW"/>
</dbReference>
<keyword evidence="1" id="KW-0479">Metal-binding</keyword>
<dbReference type="Proteomes" id="UP000326924">
    <property type="component" value="Unassembled WGS sequence"/>
</dbReference>
<dbReference type="Gene3D" id="3.30.160.60">
    <property type="entry name" value="Classic Zinc Finger"/>
    <property type="match status" value="1"/>
</dbReference>
<evidence type="ECO:0000259" key="2">
    <source>
        <dbReference type="PROSITE" id="PS50157"/>
    </source>
</evidence>
<keyword evidence="1" id="KW-0862">Zinc</keyword>
<dbReference type="Pfam" id="PF00096">
    <property type="entry name" value="zf-C2H2"/>
    <property type="match status" value="2"/>
</dbReference>
<keyword evidence="4" id="KW-1185">Reference proteome</keyword>
<name>A0A5J5EHN6_9PEZI</name>
<protein>
    <recommendedName>
        <fullName evidence="2">C2H2-type domain-containing protein</fullName>
    </recommendedName>
</protein>
<dbReference type="AlphaFoldDB" id="A0A5J5EHN6"/>
<dbReference type="OrthoDB" id="6077919at2759"/>
<dbReference type="EMBL" id="VXIS01000281">
    <property type="protein sequence ID" value="KAA8895225.1"/>
    <property type="molecule type" value="Genomic_DNA"/>
</dbReference>
<feature type="domain" description="C2H2-type" evidence="2">
    <location>
        <begin position="97"/>
        <end position="125"/>
    </location>
</feature>
<evidence type="ECO:0000313" key="3">
    <source>
        <dbReference type="EMBL" id="KAA8895225.1"/>
    </source>
</evidence>
<evidence type="ECO:0000256" key="1">
    <source>
        <dbReference type="PROSITE-ProRule" id="PRU00042"/>
    </source>
</evidence>
<comment type="caution">
    <text evidence="3">The sequence shown here is derived from an EMBL/GenBank/DDBJ whole genome shotgun (WGS) entry which is preliminary data.</text>
</comment>
<sequence length="174" mass="19575">MPRPGPKPAEVDVEALSDEVCMIKEVLQEYFSSVKQDDFAERVSAVPGGVRCPVCSKTFTRQSGFIRHVGQEAKKTRNDGGTKHEEHKALHERLSSLTCEYCGLSFDQRRNLTMHERSCCTYDRTFRCCKRRLTKDSYSAKTQASKAGRGELGVKRLLRCDVSECGEGCLVCWG</sequence>
<proteinExistence type="predicted"/>
<dbReference type="InParanoid" id="A0A5J5EHN6"/>
<reference evidence="3 4" key="1">
    <citation type="submission" date="2019-09" db="EMBL/GenBank/DDBJ databases">
        <title>Draft genome of the ectomycorrhizal ascomycete Sphaerosporella brunnea.</title>
        <authorList>
            <consortium name="DOE Joint Genome Institute"/>
            <person name="Benucci G.M."/>
            <person name="Marozzi G."/>
            <person name="Antonielli L."/>
            <person name="Sanchez S."/>
            <person name="Marco P."/>
            <person name="Wang X."/>
            <person name="Falini L.B."/>
            <person name="Barry K."/>
            <person name="Haridas S."/>
            <person name="Lipzen A."/>
            <person name="Labutti K."/>
            <person name="Grigoriev I.V."/>
            <person name="Murat C."/>
            <person name="Martin F."/>
            <person name="Albertini E."/>
            <person name="Donnini D."/>
            <person name="Bonito G."/>
        </authorList>
    </citation>
    <scope>NUCLEOTIDE SEQUENCE [LARGE SCALE GENOMIC DNA]</scope>
    <source>
        <strain evidence="3 4">Sb_GMNB300</strain>
    </source>
</reference>
<accession>A0A5J5EHN6</accession>